<dbReference type="Proteomes" id="UP000886005">
    <property type="component" value="Unassembled WGS sequence"/>
</dbReference>
<dbReference type="CDD" id="cd04666">
    <property type="entry name" value="NUDIX_DIPP2_like_Nudt4"/>
    <property type="match status" value="1"/>
</dbReference>
<gene>
    <name evidence="6" type="ORF">ENJ10_06075</name>
</gene>
<accession>A0A7V1LLP2</accession>
<dbReference type="AlphaFoldDB" id="A0A7V1LLP2"/>
<keyword evidence="2" id="KW-0479">Metal-binding</keyword>
<dbReference type="GO" id="GO:0016462">
    <property type="term" value="F:pyrophosphatase activity"/>
    <property type="evidence" value="ECO:0007669"/>
    <property type="project" value="InterPro"/>
</dbReference>
<dbReference type="EMBL" id="DRLD01000165">
    <property type="protein sequence ID" value="HED10235.1"/>
    <property type="molecule type" value="Genomic_DNA"/>
</dbReference>
<dbReference type="SUPFAM" id="SSF55811">
    <property type="entry name" value="Nudix"/>
    <property type="match status" value="1"/>
</dbReference>
<dbReference type="Pfam" id="PF00293">
    <property type="entry name" value="NUDIX"/>
    <property type="match status" value="1"/>
</dbReference>
<dbReference type="InterPro" id="IPR047198">
    <property type="entry name" value="DDP-like_NUDIX"/>
</dbReference>
<dbReference type="InterPro" id="IPR015797">
    <property type="entry name" value="NUDIX_hydrolase-like_dom_sf"/>
</dbReference>
<dbReference type="PANTHER" id="PTHR12629:SF0">
    <property type="entry name" value="DIPHOSPHOINOSITOL-POLYPHOSPHATE DIPHOSPHATASE"/>
    <property type="match status" value="1"/>
</dbReference>
<evidence type="ECO:0000256" key="2">
    <source>
        <dbReference type="ARBA" id="ARBA00022723"/>
    </source>
</evidence>
<evidence type="ECO:0000256" key="3">
    <source>
        <dbReference type="ARBA" id="ARBA00022801"/>
    </source>
</evidence>
<dbReference type="GO" id="GO:0046872">
    <property type="term" value="F:metal ion binding"/>
    <property type="evidence" value="ECO:0007669"/>
    <property type="project" value="UniProtKB-KW"/>
</dbReference>
<protein>
    <submittedName>
        <fullName evidence="6">NUDIX hydrolase</fullName>
    </submittedName>
</protein>
<keyword evidence="4" id="KW-0460">Magnesium</keyword>
<evidence type="ECO:0000256" key="1">
    <source>
        <dbReference type="ARBA" id="ARBA00001946"/>
    </source>
</evidence>
<sequence length="140" mass="16102">MSQGKTIYHQAAAVPFKRDKKGVQVLLITSRKTGRWIIPKGLIEPGDTALFTAMKESTEEAGINGEIIPTVISRYSYPKWEGLCQVVVYPLKVFSLLKHYEEENERKRHWFSLDEAIRAVEKDDLKHVLKAFKQHYGQAE</sequence>
<evidence type="ECO:0000313" key="6">
    <source>
        <dbReference type="EMBL" id="HED10235.1"/>
    </source>
</evidence>
<proteinExistence type="predicted"/>
<name>A0A7V1LLP2_CALAY</name>
<dbReference type="InterPro" id="IPR000086">
    <property type="entry name" value="NUDIX_hydrolase_dom"/>
</dbReference>
<dbReference type="PANTHER" id="PTHR12629">
    <property type="entry name" value="DIPHOSPHOINOSITOL POLYPHOSPHATE PHOSPHOHYDROLASE"/>
    <property type="match status" value="1"/>
</dbReference>
<feature type="domain" description="Nudix hydrolase" evidence="5">
    <location>
        <begin position="7"/>
        <end position="133"/>
    </location>
</feature>
<comment type="cofactor">
    <cofactor evidence="1">
        <name>Mg(2+)</name>
        <dbReference type="ChEBI" id="CHEBI:18420"/>
    </cofactor>
</comment>
<comment type="caution">
    <text evidence="6">The sequence shown here is derived from an EMBL/GenBank/DDBJ whole genome shotgun (WGS) entry which is preliminary data.</text>
</comment>
<dbReference type="Gene3D" id="3.90.79.10">
    <property type="entry name" value="Nucleoside Triphosphate Pyrophosphohydrolase"/>
    <property type="match status" value="1"/>
</dbReference>
<evidence type="ECO:0000259" key="5">
    <source>
        <dbReference type="PROSITE" id="PS51462"/>
    </source>
</evidence>
<organism evidence="6">
    <name type="scientific">Caldithrix abyssi</name>
    <dbReference type="NCBI Taxonomy" id="187145"/>
    <lineage>
        <taxon>Bacteria</taxon>
        <taxon>Pseudomonadati</taxon>
        <taxon>Calditrichota</taxon>
        <taxon>Calditrichia</taxon>
        <taxon>Calditrichales</taxon>
        <taxon>Calditrichaceae</taxon>
        <taxon>Caldithrix</taxon>
    </lineage>
</organism>
<reference evidence="6" key="1">
    <citation type="journal article" date="2020" name="mSystems">
        <title>Genome- and Community-Level Interaction Insights into Carbon Utilization and Element Cycling Functions of Hydrothermarchaeota in Hydrothermal Sediment.</title>
        <authorList>
            <person name="Zhou Z."/>
            <person name="Liu Y."/>
            <person name="Xu W."/>
            <person name="Pan J."/>
            <person name="Luo Z.H."/>
            <person name="Li M."/>
        </authorList>
    </citation>
    <scope>NUCLEOTIDE SEQUENCE [LARGE SCALE GENOMIC DNA]</scope>
    <source>
        <strain evidence="6">HyVt-456</strain>
    </source>
</reference>
<evidence type="ECO:0000256" key="4">
    <source>
        <dbReference type="ARBA" id="ARBA00022842"/>
    </source>
</evidence>
<dbReference type="GO" id="GO:0005737">
    <property type="term" value="C:cytoplasm"/>
    <property type="evidence" value="ECO:0007669"/>
    <property type="project" value="TreeGrafter"/>
</dbReference>
<dbReference type="PROSITE" id="PS51462">
    <property type="entry name" value="NUDIX"/>
    <property type="match status" value="1"/>
</dbReference>
<keyword evidence="3 6" id="KW-0378">Hydrolase</keyword>